<organism evidence="1">
    <name type="scientific">Myoviridae sp. ctkfK18</name>
    <dbReference type="NCBI Taxonomy" id="2825165"/>
    <lineage>
        <taxon>Viruses</taxon>
        <taxon>Duplodnaviria</taxon>
        <taxon>Heunggongvirae</taxon>
        <taxon>Uroviricota</taxon>
        <taxon>Caudoviricetes</taxon>
    </lineage>
</organism>
<proteinExistence type="predicted"/>
<protein>
    <submittedName>
        <fullName evidence="1">Uncharacterized protein</fullName>
    </submittedName>
</protein>
<reference evidence="1" key="1">
    <citation type="journal article" date="2021" name="Proc. Natl. Acad. Sci. U.S.A.">
        <title>A Catalog of Tens of Thousands of Viruses from Human Metagenomes Reveals Hidden Associations with Chronic Diseases.</title>
        <authorList>
            <person name="Tisza M.J."/>
            <person name="Buck C.B."/>
        </authorList>
    </citation>
    <scope>NUCLEOTIDE SEQUENCE</scope>
    <source>
        <strain evidence="1">CtkfK18</strain>
    </source>
</reference>
<accession>A0A8S5VH00</accession>
<sequence length="79" mass="9475">MSFNYYESIKEKFIRFFDKFIINSSSNCDNKFKLEQEFLDNMINDIEKDLENDKNNPDVLRALDYINSQKSTSISLYQI</sequence>
<evidence type="ECO:0000313" key="1">
    <source>
        <dbReference type="EMBL" id="DAG05952.1"/>
    </source>
</evidence>
<dbReference type="EMBL" id="BK016265">
    <property type="protein sequence ID" value="DAG05952.1"/>
    <property type="molecule type" value="Genomic_DNA"/>
</dbReference>
<name>A0A8S5VH00_9CAUD</name>